<dbReference type="Proteomes" id="UP001595617">
    <property type="component" value="Unassembled WGS sequence"/>
</dbReference>
<gene>
    <name evidence="2" type="ORF">ACFOOG_12010</name>
</gene>
<reference evidence="3" key="1">
    <citation type="journal article" date="2019" name="Int. J. Syst. Evol. Microbiol.">
        <title>The Global Catalogue of Microorganisms (GCM) 10K type strain sequencing project: providing services to taxonomists for standard genome sequencing and annotation.</title>
        <authorList>
            <consortium name="The Broad Institute Genomics Platform"/>
            <consortium name="The Broad Institute Genome Sequencing Center for Infectious Disease"/>
            <person name="Wu L."/>
            <person name="Ma J."/>
        </authorList>
    </citation>
    <scope>NUCLEOTIDE SEQUENCE [LARGE SCALE GENOMIC DNA]</scope>
    <source>
        <strain evidence="3">IBRC 10765</strain>
    </source>
</reference>
<feature type="signal peptide" evidence="1">
    <location>
        <begin position="1"/>
        <end position="21"/>
    </location>
</feature>
<organism evidence="2 3">
    <name type="scientific">Saccharospirillum mangrovi</name>
    <dbReference type="NCBI Taxonomy" id="2161747"/>
    <lineage>
        <taxon>Bacteria</taxon>
        <taxon>Pseudomonadati</taxon>
        <taxon>Pseudomonadota</taxon>
        <taxon>Gammaproteobacteria</taxon>
        <taxon>Oceanospirillales</taxon>
        <taxon>Saccharospirillaceae</taxon>
        <taxon>Saccharospirillum</taxon>
    </lineage>
</organism>
<evidence type="ECO:0000256" key="1">
    <source>
        <dbReference type="SAM" id="SignalP"/>
    </source>
</evidence>
<evidence type="ECO:0000313" key="2">
    <source>
        <dbReference type="EMBL" id="MFC3853561.1"/>
    </source>
</evidence>
<dbReference type="EMBL" id="JBHRYR010000003">
    <property type="protein sequence ID" value="MFC3853561.1"/>
    <property type="molecule type" value="Genomic_DNA"/>
</dbReference>
<name>A0ABV8A1R4_9GAMM</name>
<protein>
    <submittedName>
        <fullName evidence="2">Uncharacterized protein</fullName>
    </submittedName>
</protein>
<feature type="chain" id="PRO_5046123785" evidence="1">
    <location>
        <begin position="22"/>
        <end position="213"/>
    </location>
</feature>
<evidence type="ECO:0000313" key="3">
    <source>
        <dbReference type="Proteomes" id="UP001595617"/>
    </source>
</evidence>
<proteinExistence type="predicted"/>
<sequence length="213" mass="24095">MLFPRTAFLWTFLCVSLLAHAHAQPFSDDARYTAAYAQYQAATEGNKRATRQAVELFTALHEAYPNDPVAMVLLGSSQAMQGRDAFLPWNKLNHTETGLDTMERAQGLITADHSTHTFAKLPVSVMVPLFAAITYVEVPDFFGRFEQGYDMLQQVSRHPDLARVHPEGRTVIHYYTALAAQRVEDRSTQQQALEALYALNLNDEFTQLARQRF</sequence>
<accession>A0ABV8A1R4</accession>
<keyword evidence="3" id="KW-1185">Reference proteome</keyword>
<dbReference type="RefSeq" id="WP_380696831.1">
    <property type="nucleotide sequence ID" value="NZ_JBHRYR010000003.1"/>
</dbReference>
<keyword evidence="1" id="KW-0732">Signal</keyword>
<comment type="caution">
    <text evidence="2">The sequence shown here is derived from an EMBL/GenBank/DDBJ whole genome shotgun (WGS) entry which is preliminary data.</text>
</comment>